<evidence type="ECO:0000313" key="3">
    <source>
        <dbReference type="Proteomes" id="UP000539787"/>
    </source>
</evidence>
<feature type="transmembrane region" description="Helical" evidence="1">
    <location>
        <begin position="69"/>
        <end position="89"/>
    </location>
</feature>
<keyword evidence="1" id="KW-1133">Transmembrane helix</keyword>
<dbReference type="Proteomes" id="UP000539787">
    <property type="component" value="Unassembled WGS sequence"/>
</dbReference>
<evidence type="ECO:0008006" key="4">
    <source>
        <dbReference type="Google" id="ProtNLM"/>
    </source>
</evidence>
<gene>
    <name evidence="2" type="ORF">HX902_01560</name>
</gene>
<reference evidence="2 3" key="1">
    <citation type="submission" date="2020-07" db="EMBL/GenBank/DDBJ databases">
        <authorList>
            <person name="Sun Q."/>
        </authorList>
    </citation>
    <scope>NUCLEOTIDE SEQUENCE [LARGE SCALE GENOMIC DNA]</scope>
    <source>
        <strain evidence="2 3">WYCCWR 11317</strain>
    </source>
</reference>
<name>A0ABR6A1A4_9HYPH</name>
<dbReference type="EMBL" id="JACGBJ010000001">
    <property type="protein sequence ID" value="MBA5800331.1"/>
    <property type="molecule type" value="Genomic_DNA"/>
</dbReference>
<organism evidence="2 3">
    <name type="scientific">Rhizobium changzhiense</name>
    <dbReference type="NCBI Taxonomy" id="2692317"/>
    <lineage>
        <taxon>Bacteria</taxon>
        <taxon>Pseudomonadati</taxon>
        <taxon>Pseudomonadota</taxon>
        <taxon>Alphaproteobacteria</taxon>
        <taxon>Hyphomicrobiales</taxon>
        <taxon>Rhizobiaceae</taxon>
        <taxon>Rhizobium/Agrobacterium group</taxon>
        <taxon>Rhizobium</taxon>
    </lineage>
</organism>
<comment type="caution">
    <text evidence="2">The sequence shown here is derived from an EMBL/GenBank/DDBJ whole genome shotgun (WGS) entry which is preliminary data.</text>
</comment>
<protein>
    <recommendedName>
        <fullName evidence="4">YggT family protein</fullName>
    </recommendedName>
</protein>
<proteinExistence type="predicted"/>
<sequence>MKERIAEWALWFSICSFVLYLTTAAAQIILQFRAPGSPERAAGAPPNVTGFFTALKDLVEALSKASPTLLALIASIAYLALAGLAAGVFGTG</sequence>
<accession>A0ABR6A1A4</accession>
<keyword evidence="1" id="KW-0812">Transmembrane</keyword>
<keyword evidence="1" id="KW-0472">Membrane</keyword>
<evidence type="ECO:0000256" key="1">
    <source>
        <dbReference type="SAM" id="Phobius"/>
    </source>
</evidence>
<evidence type="ECO:0000313" key="2">
    <source>
        <dbReference type="EMBL" id="MBA5800331.1"/>
    </source>
</evidence>
<keyword evidence="3" id="KW-1185">Reference proteome</keyword>
<dbReference type="RefSeq" id="WP_182208039.1">
    <property type="nucleotide sequence ID" value="NZ_JACGBJ010000001.1"/>
</dbReference>